<evidence type="ECO:0000313" key="3">
    <source>
        <dbReference type="Proteomes" id="UP000223968"/>
    </source>
</evidence>
<keyword evidence="3" id="KW-1185">Reference proteome</keyword>
<protein>
    <submittedName>
        <fullName evidence="2">Uncharacterized protein</fullName>
    </submittedName>
</protein>
<dbReference type="InterPro" id="IPR011990">
    <property type="entry name" value="TPR-like_helical_dom_sf"/>
</dbReference>
<evidence type="ECO:0000313" key="2">
    <source>
        <dbReference type="EMBL" id="PGH04863.1"/>
    </source>
</evidence>
<dbReference type="OrthoDB" id="448455at2759"/>
<dbReference type="EMBL" id="PDNB01000131">
    <property type="protein sequence ID" value="PGH04863.1"/>
    <property type="molecule type" value="Genomic_DNA"/>
</dbReference>
<keyword evidence="1" id="KW-0802">TPR repeat</keyword>
<accession>A0A2B7X7V7</accession>
<dbReference type="STRING" id="1447875.A0A2B7X7V7"/>
<dbReference type="InterPro" id="IPR019734">
    <property type="entry name" value="TPR_rpt"/>
</dbReference>
<feature type="repeat" description="TPR" evidence="1">
    <location>
        <begin position="223"/>
        <end position="256"/>
    </location>
</feature>
<proteinExistence type="predicted"/>
<gene>
    <name evidence="2" type="ORF">AJ79_06948</name>
</gene>
<name>A0A2B7X7V7_9EURO</name>
<comment type="caution">
    <text evidence="2">The sequence shown here is derived from an EMBL/GenBank/DDBJ whole genome shotgun (WGS) entry which is preliminary data.</text>
</comment>
<dbReference type="SUPFAM" id="SSF48452">
    <property type="entry name" value="TPR-like"/>
    <property type="match status" value="1"/>
</dbReference>
<sequence length="381" mass="43328">MPRMVICLKKKTASTMSKTREFNSDPDTTTVTFCHASIGDLFRDKNEKVSAGLGHPALGVKIAEAQFLVLKSCLDMICDQQRFSDLQNGETPVTYALGQWDDTVLHTWVQFNFERLISVDALQPIANWLNDEVFLTTLSHEDRKWVESVTESPAKLLIPASNHASRQWLNQPHDYWLSPKVCLFLVIQISYLLQGRSPTALPEMLSSEDIVNVAESTGLEKTAEWHRGVAHCLREYGHLQKAKEHFEVALELEPRMFRARRGLALNYVGEGHYDSAVSLYVEVINTIEKLLSEGKGTDVSEPDYADIDTLADCYQDMAYIFHRVGDKYTANLHFAQAFDLCNDRYDILLYILQSMWSLGNPILSASFRYFSRVRWSTALSS</sequence>
<dbReference type="Proteomes" id="UP000223968">
    <property type="component" value="Unassembled WGS sequence"/>
</dbReference>
<reference evidence="2 3" key="1">
    <citation type="submission" date="2017-10" db="EMBL/GenBank/DDBJ databases">
        <title>Comparative genomics in systemic dimorphic fungi from Ajellomycetaceae.</title>
        <authorList>
            <person name="Munoz J.F."/>
            <person name="Mcewen J.G."/>
            <person name="Clay O.K."/>
            <person name="Cuomo C.A."/>
        </authorList>
    </citation>
    <scope>NUCLEOTIDE SEQUENCE [LARGE SCALE GENOMIC DNA]</scope>
    <source>
        <strain evidence="2 3">UAMH5409</strain>
    </source>
</reference>
<dbReference type="PROSITE" id="PS50005">
    <property type="entry name" value="TPR"/>
    <property type="match status" value="1"/>
</dbReference>
<evidence type="ECO:0000256" key="1">
    <source>
        <dbReference type="PROSITE-ProRule" id="PRU00339"/>
    </source>
</evidence>
<dbReference type="Gene3D" id="1.25.40.10">
    <property type="entry name" value="Tetratricopeptide repeat domain"/>
    <property type="match status" value="1"/>
</dbReference>
<organism evidence="2 3">
    <name type="scientific">Helicocarpus griseus UAMH5409</name>
    <dbReference type="NCBI Taxonomy" id="1447875"/>
    <lineage>
        <taxon>Eukaryota</taxon>
        <taxon>Fungi</taxon>
        <taxon>Dikarya</taxon>
        <taxon>Ascomycota</taxon>
        <taxon>Pezizomycotina</taxon>
        <taxon>Eurotiomycetes</taxon>
        <taxon>Eurotiomycetidae</taxon>
        <taxon>Onygenales</taxon>
        <taxon>Ajellomycetaceae</taxon>
        <taxon>Helicocarpus</taxon>
    </lineage>
</organism>
<dbReference type="AlphaFoldDB" id="A0A2B7X7V7"/>